<organism evidence="2 3">
    <name type="scientific">Gymnopilus junonius</name>
    <name type="common">Spectacular rustgill mushroom</name>
    <name type="synonym">Gymnopilus spectabilis subsp. junonius</name>
    <dbReference type="NCBI Taxonomy" id="109634"/>
    <lineage>
        <taxon>Eukaryota</taxon>
        <taxon>Fungi</taxon>
        <taxon>Dikarya</taxon>
        <taxon>Basidiomycota</taxon>
        <taxon>Agaricomycotina</taxon>
        <taxon>Agaricomycetes</taxon>
        <taxon>Agaricomycetidae</taxon>
        <taxon>Agaricales</taxon>
        <taxon>Agaricineae</taxon>
        <taxon>Hymenogastraceae</taxon>
        <taxon>Gymnopilus</taxon>
    </lineage>
</organism>
<dbReference type="EMBL" id="JADNYJ010000182">
    <property type="protein sequence ID" value="KAF8876433.1"/>
    <property type="molecule type" value="Genomic_DNA"/>
</dbReference>
<protein>
    <submittedName>
        <fullName evidence="2">Uncharacterized protein</fullName>
    </submittedName>
</protein>
<evidence type="ECO:0000313" key="3">
    <source>
        <dbReference type="Proteomes" id="UP000724874"/>
    </source>
</evidence>
<accession>A0A9P5NB27</accession>
<sequence>MPKAPGSIMLPQPDHPLITHHSETKFFMKDPTNTSPNPHGEIIPLETIIKYICHHQNICKYNPTTHYLCEPHGYLNFTLMWNCSTVNEHIFATWNDSDQKYLVPPTTNGVTAADFNLTSLKLSAKPKPTAPTPTGPSLAPGSFNLPPFQNGSLISDLSAVAMAGYTQQQMMKSKYFKGCQSRHSKKSKSILSTMSSSSASAPSTSKAASITKSTPTITISPGDSSSKTADAVDPINKPGNVKSKSVKASKDKDVEMETDDDAPIATSTHQKNSLSQIVIQDITHILRKVWRAYVADSLFLAFPINSELQIFVRHHAPTIIPFL</sequence>
<proteinExistence type="predicted"/>
<name>A0A9P5NB27_GYMJU</name>
<feature type="compositionally biased region" description="Low complexity" evidence="1">
    <location>
        <begin position="189"/>
        <end position="221"/>
    </location>
</feature>
<evidence type="ECO:0000256" key="1">
    <source>
        <dbReference type="SAM" id="MobiDB-lite"/>
    </source>
</evidence>
<keyword evidence="3" id="KW-1185">Reference proteome</keyword>
<reference evidence="2" key="1">
    <citation type="submission" date="2020-11" db="EMBL/GenBank/DDBJ databases">
        <authorList>
            <consortium name="DOE Joint Genome Institute"/>
            <person name="Ahrendt S."/>
            <person name="Riley R."/>
            <person name="Andreopoulos W."/>
            <person name="LaButti K."/>
            <person name="Pangilinan J."/>
            <person name="Ruiz-duenas F.J."/>
            <person name="Barrasa J.M."/>
            <person name="Sanchez-Garcia M."/>
            <person name="Camarero S."/>
            <person name="Miyauchi S."/>
            <person name="Serrano A."/>
            <person name="Linde D."/>
            <person name="Babiker R."/>
            <person name="Drula E."/>
            <person name="Ayuso-Fernandez I."/>
            <person name="Pacheco R."/>
            <person name="Padilla G."/>
            <person name="Ferreira P."/>
            <person name="Barriuso J."/>
            <person name="Kellner H."/>
            <person name="Castanera R."/>
            <person name="Alfaro M."/>
            <person name="Ramirez L."/>
            <person name="Pisabarro A.G."/>
            <person name="Kuo A."/>
            <person name="Tritt A."/>
            <person name="Lipzen A."/>
            <person name="He G."/>
            <person name="Yan M."/>
            <person name="Ng V."/>
            <person name="Cullen D."/>
            <person name="Martin F."/>
            <person name="Rosso M.-N."/>
            <person name="Henrissat B."/>
            <person name="Hibbett D."/>
            <person name="Martinez A.T."/>
            <person name="Grigoriev I.V."/>
        </authorList>
    </citation>
    <scope>NUCLEOTIDE SEQUENCE</scope>
    <source>
        <strain evidence="2">AH 44721</strain>
    </source>
</reference>
<evidence type="ECO:0000313" key="2">
    <source>
        <dbReference type="EMBL" id="KAF8876433.1"/>
    </source>
</evidence>
<feature type="region of interest" description="Disordered" evidence="1">
    <location>
        <begin position="187"/>
        <end position="257"/>
    </location>
</feature>
<dbReference type="Proteomes" id="UP000724874">
    <property type="component" value="Unassembled WGS sequence"/>
</dbReference>
<dbReference type="AlphaFoldDB" id="A0A9P5NB27"/>
<gene>
    <name evidence="2" type="ORF">CPB84DRAFT_1752414</name>
</gene>
<comment type="caution">
    <text evidence="2">The sequence shown here is derived from an EMBL/GenBank/DDBJ whole genome shotgun (WGS) entry which is preliminary data.</text>
</comment>